<accession>A0A096B7W9</accession>
<name>A0A096B7W9_FLAPL</name>
<dbReference type="Proteomes" id="UP000029585">
    <property type="component" value="Unassembled WGS sequence"/>
</dbReference>
<proteinExistence type="predicted"/>
<dbReference type="GeneID" id="72464470"/>
<sequence length="79" mass="9348">MDWSKVHRKLAGRFRLLERRNEDGDCVIHCFGSLGQTGVNNDDVRYICGFYSLPYREDWRREEARDAGDSFYILIKTDD</sequence>
<evidence type="ECO:0000313" key="2">
    <source>
        <dbReference type="Proteomes" id="UP000029585"/>
    </source>
</evidence>
<dbReference type="HOGENOM" id="CLU_2601517_0_0_9"/>
<organism evidence="1 2">
    <name type="scientific">Flavonifractor plautii 1_3_50AFAA</name>
    <dbReference type="NCBI Taxonomy" id="742738"/>
    <lineage>
        <taxon>Bacteria</taxon>
        <taxon>Bacillati</taxon>
        <taxon>Bacillota</taxon>
        <taxon>Clostridia</taxon>
        <taxon>Eubacteriales</taxon>
        <taxon>Oscillospiraceae</taxon>
        <taxon>Flavonifractor</taxon>
    </lineage>
</organism>
<dbReference type="AlphaFoldDB" id="A0A096B7W9"/>
<comment type="caution">
    <text evidence="1">The sequence shown here is derived from an EMBL/GenBank/DDBJ whole genome shotgun (WGS) entry which is preliminary data.</text>
</comment>
<keyword evidence="2" id="KW-1185">Reference proteome</keyword>
<evidence type="ECO:0000313" key="1">
    <source>
        <dbReference type="EMBL" id="KGF55518.1"/>
    </source>
</evidence>
<reference evidence="1 2" key="1">
    <citation type="submission" date="2011-08" db="EMBL/GenBank/DDBJ databases">
        <title>The Genome Sequence of Clostridium orbiscindens 1_3_50AFAA.</title>
        <authorList>
            <consortium name="The Broad Institute Genome Sequencing Platform"/>
            <person name="Earl A."/>
            <person name="Ward D."/>
            <person name="Feldgarden M."/>
            <person name="Gevers D."/>
            <person name="Daigneault M."/>
            <person name="Strauss J."/>
            <person name="Allen-Vercoe E."/>
            <person name="Young S.K."/>
            <person name="Zeng Q."/>
            <person name="Gargeya S."/>
            <person name="Fitzgerald M."/>
            <person name="Haas B."/>
            <person name="Abouelleil A."/>
            <person name="Alvarado L."/>
            <person name="Arachchi H.M."/>
            <person name="Berlin A."/>
            <person name="Brown A."/>
            <person name="Chapman S.B."/>
            <person name="Chen Z."/>
            <person name="Dunbar C."/>
            <person name="Freedman E."/>
            <person name="Gearin G."/>
            <person name="Gellesch M."/>
            <person name="Goldberg J."/>
            <person name="Griggs A."/>
            <person name="Gujja S."/>
            <person name="Heiman D."/>
            <person name="Howarth C."/>
            <person name="Larson L."/>
            <person name="Lui A."/>
            <person name="MacDonald P.J.P."/>
            <person name="Montmayeur A."/>
            <person name="Murphy C."/>
            <person name="Neiman D."/>
            <person name="Pearson M."/>
            <person name="Priest M."/>
            <person name="Roberts A."/>
            <person name="Saif S."/>
            <person name="Shea T."/>
            <person name="Shenoy N."/>
            <person name="Sisk P."/>
            <person name="Stolte C."/>
            <person name="Sykes S."/>
            <person name="Wortman J."/>
            <person name="Nusbaum C."/>
            <person name="Birren B."/>
        </authorList>
    </citation>
    <scope>NUCLEOTIDE SEQUENCE [LARGE SCALE GENOMIC DNA]</scope>
    <source>
        <strain evidence="1 2">1_3_50AFAA</strain>
    </source>
</reference>
<gene>
    <name evidence="1" type="ORF">HMPREF9460_01831</name>
</gene>
<protein>
    <submittedName>
        <fullName evidence="1">Uncharacterized protein</fullName>
    </submittedName>
</protein>
<dbReference type="RefSeq" id="WP_024729795.1">
    <property type="nucleotide sequence ID" value="NZ_KN174163.1"/>
</dbReference>
<dbReference type="PATRIC" id="fig|742738.3.peg.1882"/>
<dbReference type="EMBL" id="ADLO01000056">
    <property type="protein sequence ID" value="KGF55518.1"/>
    <property type="molecule type" value="Genomic_DNA"/>
</dbReference>